<feature type="transmembrane region" description="Helical" evidence="1">
    <location>
        <begin position="81"/>
        <end position="97"/>
    </location>
</feature>
<keyword evidence="1" id="KW-0812">Transmembrane</keyword>
<evidence type="ECO:0000256" key="1">
    <source>
        <dbReference type="SAM" id="Phobius"/>
    </source>
</evidence>
<protein>
    <submittedName>
        <fullName evidence="2">Uncharacterized protein</fullName>
    </submittedName>
</protein>
<reference evidence="2" key="1">
    <citation type="submission" date="2020-02" db="EMBL/GenBank/DDBJ databases">
        <authorList>
            <person name="Meier V. D."/>
        </authorList>
    </citation>
    <scope>NUCLEOTIDE SEQUENCE</scope>
    <source>
        <strain evidence="2">AVDCRST_MAG93</strain>
    </source>
</reference>
<feature type="transmembrane region" description="Helical" evidence="1">
    <location>
        <begin position="57"/>
        <end position="75"/>
    </location>
</feature>
<sequence length="112" mass="12211">MGHTITILTASFPFAFLLYLGKGIGGNSGLAISALLLLIAVAELIRRAWVGPYPGMIWFALLIVIGTAVVTKLVFWQAMTGYIVIFAIISISGLLFYRRFLERYGGPVFPEG</sequence>
<name>A0A6J4JM25_9CHLR</name>
<organism evidence="2">
    <name type="scientific">uncultured Chloroflexia bacterium</name>
    <dbReference type="NCBI Taxonomy" id="1672391"/>
    <lineage>
        <taxon>Bacteria</taxon>
        <taxon>Bacillati</taxon>
        <taxon>Chloroflexota</taxon>
        <taxon>Chloroflexia</taxon>
        <taxon>environmental samples</taxon>
    </lineage>
</organism>
<evidence type="ECO:0000313" key="2">
    <source>
        <dbReference type="EMBL" id="CAA9282081.1"/>
    </source>
</evidence>
<accession>A0A6J4JM25</accession>
<dbReference type="EMBL" id="CADCTR010001114">
    <property type="protein sequence ID" value="CAA9282081.1"/>
    <property type="molecule type" value="Genomic_DNA"/>
</dbReference>
<keyword evidence="1" id="KW-1133">Transmembrane helix</keyword>
<feature type="transmembrane region" description="Helical" evidence="1">
    <location>
        <begin position="24"/>
        <end position="45"/>
    </location>
</feature>
<proteinExistence type="predicted"/>
<dbReference type="AlphaFoldDB" id="A0A6J4JM25"/>
<keyword evidence="1" id="KW-0472">Membrane</keyword>
<gene>
    <name evidence="2" type="ORF">AVDCRST_MAG93-3262</name>
</gene>